<feature type="transmembrane region" description="Helical" evidence="5">
    <location>
        <begin position="288"/>
        <end position="311"/>
    </location>
</feature>
<keyword evidence="5" id="KW-0813">Transport</keyword>
<accession>A0A8B8CJY4</accession>
<dbReference type="PANTHER" id="PTHR18945">
    <property type="entry name" value="NEUROTRANSMITTER GATED ION CHANNEL"/>
    <property type="match status" value="1"/>
</dbReference>
<evidence type="ECO:0000256" key="5">
    <source>
        <dbReference type="RuleBase" id="RU000687"/>
    </source>
</evidence>
<dbReference type="InterPro" id="IPR038050">
    <property type="entry name" value="Neuro_actylchol_rec"/>
</dbReference>
<feature type="domain" description="Neurotransmitter-gated ion-channel ligand-binding" evidence="6">
    <location>
        <begin position="30"/>
        <end position="227"/>
    </location>
</feature>
<dbReference type="InterPro" id="IPR006202">
    <property type="entry name" value="Neur_chan_lig-bd"/>
</dbReference>
<evidence type="ECO:0000256" key="3">
    <source>
        <dbReference type="ARBA" id="ARBA00022989"/>
    </source>
</evidence>
<dbReference type="Proteomes" id="UP000694844">
    <property type="component" value="Chromosome 2"/>
</dbReference>
<feature type="transmembrane region" description="Helical" evidence="5">
    <location>
        <begin position="258"/>
        <end position="276"/>
    </location>
</feature>
<feature type="chain" id="PRO_5034417552" evidence="5">
    <location>
        <begin position="20"/>
        <end position="431"/>
    </location>
</feature>
<evidence type="ECO:0000259" key="7">
    <source>
        <dbReference type="Pfam" id="PF02932"/>
    </source>
</evidence>
<keyword evidence="5" id="KW-0407">Ion channel</keyword>
<reference evidence="9" key="1">
    <citation type="submission" date="2025-08" db="UniProtKB">
        <authorList>
            <consortium name="RefSeq"/>
        </authorList>
    </citation>
    <scope>IDENTIFICATION</scope>
    <source>
        <tissue evidence="9">Whole sample</tissue>
    </source>
</reference>
<dbReference type="CDD" id="cd19051">
    <property type="entry name" value="LGIC_TM_cation"/>
    <property type="match status" value="1"/>
</dbReference>
<keyword evidence="8" id="KW-1185">Reference proteome</keyword>
<keyword evidence="4 5" id="KW-0472">Membrane</keyword>
<feature type="signal peptide" evidence="5">
    <location>
        <begin position="1"/>
        <end position="19"/>
    </location>
</feature>
<keyword evidence="5" id="KW-0406">Ion transport</keyword>
<dbReference type="SUPFAM" id="SSF63712">
    <property type="entry name" value="Nicotinic receptor ligand binding domain-like"/>
    <property type="match status" value="1"/>
</dbReference>
<keyword evidence="3 5" id="KW-1133">Transmembrane helix</keyword>
<comment type="subcellular location">
    <subcellularLocation>
        <location evidence="1">Membrane</location>
        <topology evidence="1">Multi-pass membrane protein</topology>
    </subcellularLocation>
</comment>
<gene>
    <name evidence="9" type="primary">LOC111119874</name>
</gene>
<dbReference type="KEGG" id="cvn:111119874"/>
<feature type="domain" description="Neurotransmitter-gated ion-channel transmembrane" evidence="7">
    <location>
        <begin position="235"/>
        <end position="391"/>
    </location>
</feature>
<dbReference type="OrthoDB" id="6160691at2759"/>
<dbReference type="PROSITE" id="PS00236">
    <property type="entry name" value="NEUROTR_ION_CHANNEL"/>
    <property type="match status" value="1"/>
</dbReference>
<evidence type="ECO:0000259" key="6">
    <source>
        <dbReference type="Pfam" id="PF02931"/>
    </source>
</evidence>
<feature type="transmembrane region" description="Helical" evidence="5">
    <location>
        <begin position="229"/>
        <end position="251"/>
    </location>
</feature>
<dbReference type="Pfam" id="PF02931">
    <property type="entry name" value="Neur_chan_LBD"/>
    <property type="match status" value="1"/>
</dbReference>
<dbReference type="Gene3D" id="1.20.58.390">
    <property type="entry name" value="Neurotransmitter-gated ion-channel transmembrane domain"/>
    <property type="match status" value="1"/>
</dbReference>
<proteinExistence type="inferred from homology"/>
<dbReference type="GO" id="GO:0005230">
    <property type="term" value="F:extracellular ligand-gated monoatomic ion channel activity"/>
    <property type="evidence" value="ECO:0007669"/>
    <property type="project" value="InterPro"/>
</dbReference>
<dbReference type="InterPro" id="IPR036719">
    <property type="entry name" value="Neuro-gated_channel_TM_sf"/>
</dbReference>
<dbReference type="RefSeq" id="XP_022316147.1">
    <property type="nucleotide sequence ID" value="XM_022460439.1"/>
</dbReference>
<dbReference type="GO" id="GO:0004888">
    <property type="term" value="F:transmembrane signaling receptor activity"/>
    <property type="evidence" value="ECO:0007669"/>
    <property type="project" value="InterPro"/>
</dbReference>
<dbReference type="GO" id="GO:0016020">
    <property type="term" value="C:membrane"/>
    <property type="evidence" value="ECO:0007669"/>
    <property type="project" value="UniProtKB-SubCell"/>
</dbReference>
<keyword evidence="5" id="KW-0732">Signal</keyword>
<dbReference type="InterPro" id="IPR006029">
    <property type="entry name" value="Neurotrans-gated_channel_TM"/>
</dbReference>
<dbReference type="PRINTS" id="PR00252">
    <property type="entry name" value="NRIONCHANNEL"/>
</dbReference>
<dbReference type="AlphaFoldDB" id="A0A8B8CJY4"/>
<dbReference type="FunFam" id="2.70.170.10:FF:000028">
    <property type="entry name" value="AcetylCholine Receptor"/>
    <property type="match status" value="1"/>
</dbReference>
<evidence type="ECO:0000313" key="8">
    <source>
        <dbReference type="Proteomes" id="UP000694844"/>
    </source>
</evidence>
<protein>
    <submittedName>
        <fullName evidence="9">Neuronal acetylcholine receptor subunit beta-3-like</fullName>
    </submittedName>
</protein>
<organism evidence="8 9">
    <name type="scientific">Crassostrea virginica</name>
    <name type="common">Eastern oyster</name>
    <dbReference type="NCBI Taxonomy" id="6565"/>
    <lineage>
        <taxon>Eukaryota</taxon>
        <taxon>Metazoa</taxon>
        <taxon>Spiralia</taxon>
        <taxon>Lophotrochozoa</taxon>
        <taxon>Mollusca</taxon>
        <taxon>Bivalvia</taxon>
        <taxon>Autobranchia</taxon>
        <taxon>Pteriomorphia</taxon>
        <taxon>Ostreida</taxon>
        <taxon>Ostreoidea</taxon>
        <taxon>Ostreidae</taxon>
        <taxon>Crassostrea</taxon>
    </lineage>
</organism>
<dbReference type="GeneID" id="111119874"/>
<name>A0A8B8CJY4_CRAVI</name>
<dbReference type="InterPro" id="IPR018000">
    <property type="entry name" value="Neurotransmitter_ion_chnl_CS"/>
</dbReference>
<evidence type="ECO:0000256" key="2">
    <source>
        <dbReference type="ARBA" id="ARBA00022692"/>
    </source>
</evidence>
<evidence type="ECO:0000256" key="4">
    <source>
        <dbReference type="ARBA" id="ARBA00023136"/>
    </source>
</evidence>
<comment type="similarity">
    <text evidence="5">Belongs to the ligand-gated ion channel (TC 1.A.9) family.</text>
</comment>
<feature type="transmembrane region" description="Helical" evidence="5">
    <location>
        <begin position="406"/>
        <end position="428"/>
    </location>
</feature>
<dbReference type="SUPFAM" id="SSF90112">
    <property type="entry name" value="Neurotransmitter-gated ion-channel transmembrane pore"/>
    <property type="match status" value="1"/>
</dbReference>
<evidence type="ECO:0000256" key="1">
    <source>
        <dbReference type="ARBA" id="ARBA00004141"/>
    </source>
</evidence>
<evidence type="ECO:0000313" key="9">
    <source>
        <dbReference type="RefSeq" id="XP_022316147.1"/>
    </source>
</evidence>
<sequence>MSVGIFLVVISSSLSVALAAWTATDVTNLLASTTFTGYDKRIRPRQTQSDVVNVYMKFGLTAITGLDEIGGTLYLVGYLDVTWKDELISWASGSHSSVEEIMMSHTDIWTPAVTLYTSVSSLSELGASDDPVTIQKDGTIKWRPGLVIESGCAIDVSFYPFDTQTCSITFLPWQYSSDLVHLMPNATEVDTTLLQDNSEWVLKETSVKNTSGVFTEVSFELTLKRRPQYFILNMVLPIILIGFLNGFVFVMPFDQGRVGFIITGFLSIGVFLTVIADVLPKSSNPMSLLAYFIIWQLMLGALCTLEAILTLKIYHRHGKMPLPPSLKKFLSVLWCYPCRGKSVEDEKPPKGYTFYRKRYQLHDVSVFVKEFKMKKKTDGEDKDDPEMKEKPEPKVSWKTLGSTLDIFFFFIFIILNIAIYMMFLVPLANAA</sequence>
<dbReference type="InterPro" id="IPR006201">
    <property type="entry name" value="Neur_channel"/>
</dbReference>
<dbReference type="Pfam" id="PF02932">
    <property type="entry name" value="Neur_chan_memb"/>
    <property type="match status" value="1"/>
</dbReference>
<dbReference type="InterPro" id="IPR036734">
    <property type="entry name" value="Neur_chan_lig-bd_sf"/>
</dbReference>
<keyword evidence="2 5" id="KW-0812">Transmembrane</keyword>
<dbReference type="CDD" id="cd18989">
    <property type="entry name" value="LGIC_ECD_cation"/>
    <property type="match status" value="1"/>
</dbReference>
<dbReference type="Gene3D" id="2.70.170.10">
    <property type="entry name" value="Neurotransmitter-gated ion-channel ligand-binding domain"/>
    <property type="match status" value="1"/>
</dbReference>